<keyword evidence="5 6" id="KW-0067">ATP-binding</keyword>
<keyword evidence="8" id="KW-1133">Transmembrane helix</keyword>
<dbReference type="SUPFAM" id="SSF56112">
    <property type="entry name" value="Protein kinase-like (PK-like)"/>
    <property type="match status" value="1"/>
</dbReference>
<keyword evidence="10" id="KW-0675">Receptor</keyword>
<evidence type="ECO:0000256" key="8">
    <source>
        <dbReference type="SAM" id="Phobius"/>
    </source>
</evidence>
<dbReference type="FunFam" id="3.30.200.20:FF:000434">
    <property type="entry name" value="Receptor-like serine/threonine-protein kinase"/>
    <property type="match status" value="1"/>
</dbReference>
<dbReference type="AlphaFoldDB" id="A0A5B6X0Q8"/>
<dbReference type="InterPro" id="IPR000719">
    <property type="entry name" value="Prot_kinase_dom"/>
</dbReference>
<dbReference type="InterPro" id="IPR017441">
    <property type="entry name" value="Protein_kinase_ATP_BS"/>
</dbReference>
<dbReference type="GO" id="GO:0004674">
    <property type="term" value="F:protein serine/threonine kinase activity"/>
    <property type="evidence" value="ECO:0007669"/>
    <property type="project" value="UniProtKB-KW"/>
</dbReference>
<reference evidence="11" key="1">
    <citation type="journal article" date="2019" name="Plant Biotechnol. J.">
        <title>Genome sequencing of the Australian wild diploid species Gossypium australe highlights disease resistance and delayed gland morphogenesis.</title>
        <authorList>
            <person name="Cai Y."/>
            <person name="Cai X."/>
            <person name="Wang Q."/>
            <person name="Wang P."/>
            <person name="Zhang Y."/>
            <person name="Cai C."/>
            <person name="Xu Y."/>
            <person name="Wang K."/>
            <person name="Zhou Z."/>
            <person name="Wang C."/>
            <person name="Geng S."/>
            <person name="Li B."/>
            <person name="Dong Q."/>
            <person name="Hou Y."/>
            <person name="Wang H."/>
            <person name="Ai P."/>
            <person name="Liu Z."/>
            <person name="Yi F."/>
            <person name="Sun M."/>
            <person name="An G."/>
            <person name="Cheng J."/>
            <person name="Zhang Y."/>
            <person name="Shi Q."/>
            <person name="Xie Y."/>
            <person name="Shi X."/>
            <person name="Chang Y."/>
            <person name="Huang F."/>
            <person name="Chen Y."/>
            <person name="Hong S."/>
            <person name="Mi L."/>
            <person name="Sun Q."/>
            <person name="Zhang L."/>
            <person name="Zhou B."/>
            <person name="Peng R."/>
            <person name="Zhang X."/>
            <person name="Liu F."/>
        </authorList>
    </citation>
    <scope>NUCLEOTIDE SEQUENCE [LARGE SCALE GENOMIC DNA]</scope>
    <source>
        <strain evidence="11">cv. PA1801</strain>
    </source>
</reference>
<dbReference type="Gene3D" id="1.10.510.10">
    <property type="entry name" value="Transferase(Phosphotransferase) domain 1"/>
    <property type="match status" value="1"/>
</dbReference>
<feature type="transmembrane region" description="Helical" evidence="8">
    <location>
        <begin position="6"/>
        <end position="27"/>
    </location>
</feature>
<evidence type="ECO:0000256" key="1">
    <source>
        <dbReference type="ARBA" id="ARBA00022527"/>
    </source>
</evidence>
<evidence type="ECO:0000259" key="9">
    <source>
        <dbReference type="PROSITE" id="PS50011"/>
    </source>
</evidence>
<comment type="similarity">
    <text evidence="7">Belongs to the protein kinase superfamily.</text>
</comment>
<dbReference type="Proteomes" id="UP000325315">
    <property type="component" value="Unassembled WGS sequence"/>
</dbReference>
<protein>
    <submittedName>
        <fullName evidence="10">Receptor-like serine/threonine-protein kinase</fullName>
    </submittedName>
</protein>
<dbReference type="GO" id="GO:0004713">
    <property type="term" value="F:protein tyrosine kinase activity"/>
    <property type="evidence" value="ECO:0007669"/>
    <property type="project" value="InterPro"/>
</dbReference>
<evidence type="ECO:0000256" key="7">
    <source>
        <dbReference type="RuleBase" id="RU000304"/>
    </source>
</evidence>
<organism evidence="10 11">
    <name type="scientific">Gossypium australe</name>
    <dbReference type="NCBI Taxonomy" id="47621"/>
    <lineage>
        <taxon>Eukaryota</taxon>
        <taxon>Viridiplantae</taxon>
        <taxon>Streptophyta</taxon>
        <taxon>Embryophyta</taxon>
        <taxon>Tracheophyta</taxon>
        <taxon>Spermatophyta</taxon>
        <taxon>Magnoliopsida</taxon>
        <taxon>eudicotyledons</taxon>
        <taxon>Gunneridae</taxon>
        <taxon>Pentapetalae</taxon>
        <taxon>rosids</taxon>
        <taxon>malvids</taxon>
        <taxon>Malvales</taxon>
        <taxon>Malvaceae</taxon>
        <taxon>Malvoideae</taxon>
        <taxon>Gossypium</taxon>
    </lineage>
</organism>
<dbReference type="InterPro" id="IPR020635">
    <property type="entry name" value="Tyr_kinase_cat_dom"/>
</dbReference>
<name>A0A5B6X0Q8_9ROSI</name>
<dbReference type="GO" id="GO:0005524">
    <property type="term" value="F:ATP binding"/>
    <property type="evidence" value="ECO:0007669"/>
    <property type="project" value="UniProtKB-UniRule"/>
</dbReference>
<dbReference type="OrthoDB" id="4062651at2759"/>
<dbReference type="SMART" id="SM00219">
    <property type="entry name" value="TyrKc"/>
    <property type="match status" value="1"/>
</dbReference>
<dbReference type="PROSITE" id="PS00108">
    <property type="entry name" value="PROTEIN_KINASE_ST"/>
    <property type="match status" value="1"/>
</dbReference>
<dbReference type="PROSITE" id="PS00107">
    <property type="entry name" value="PROTEIN_KINASE_ATP"/>
    <property type="match status" value="1"/>
</dbReference>
<gene>
    <name evidence="10" type="ORF">EPI10_030538</name>
</gene>
<keyword evidence="8" id="KW-0812">Transmembrane</keyword>
<keyword evidence="1 7" id="KW-0723">Serine/threonine-protein kinase</keyword>
<evidence type="ECO:0000256" key="3">
    <source>
        <dbReference type="ARBA" id="ARBA00022741"/>
    </source>
</evidence>
<evidence type="ECO:0000256" key="2">
    <source>
        <dbReference type="ARBA" id="ARBA00022679"/>
    </source>
</evidence>
<accession>A0A5B6X0Q8</accession>
<dbReference type="PROSITE" id="PS50011">
    <property type="entry name" value="PROTEIN_KINASE_DOM"/>
    <property type="match status" value="1"/>
</dbReference>
<keyword evidence="3 6" id="KW-0547">Nucleotide-binding</keyword>
<dbReference type="PANTHER" id="PTHR47989">
    <property type="entry name" value="OS01G0750732 PROTEIN"/>
    <property type="match status" value="1"/>
</dbReference>
<keyword evidence="11" id="KW-1185">Reference proteome</keyword>
<evidence type="ECO:0000256" key="6">
    <source>
        <dbReference type="PROSITE-ProRule" id="PRU10141"/>
    </source>
</evidence>
<dbReference type="EMBL" id="SMMG02000001">
    <property type="protein sequence ID" value="KAA3486652.1"/>
    <property type="molecule type" value="Genomic_DNA"/>
</dbReference>
<sequence length="205" mass="23494">MIFGLAFYITIGSIAFIISKIILKVLLYKRWKRKNMIYEDGFSGGKMVMFRSPLLQSLTSDVFLKKTLKLSNKDIIGAGGYGTVYRLTINEIMAFAVKKLNRGPPDRDTGFERELEAMGDIKHRNIVNLLGYCTTPYYNLLIYELMPNGSLECFSSWESKILDWPTRYKIALGAARGVAYLHYDCIPRIIHRDIKSSNILLDQNM</sequence>
<keyword evidence="8" id="KW-0472">Membrane</keyword>
<evidence type="ECO:0000256" key="5">
    <source>
        <dbReference type="ARBA" id="ARBA00022840"/>
    </source>
</evidence>
<evidence type="ECO:0000313" key="11">
    <source>
        <dbReference type="Proteomes" id="UP000325315"/>
    </source>
</evidence>
<dbReference type="Pfam" id="PF00069">
    <property type="entry name" value="Pkinase"/>
    <property type="match status" value="1"/>
</dbReference>
<comment type="caution">
    <text evidence="10">The sequence shown here is derived from an EMBL/GenBank/DDBJ whole genome shotgun (WGS) entry which is preliminary data.</text>
</comment>
<feature type="domain" description="Protein kinase" evidence="9">
    <location>
        <begin position="70"/>
        <end position="205"/>
    </location>
</feature>
<dbReference type="InterPro" id="IPR008271">
    <property type="entry name" value="Ser/Thr_kinase_AS"/>
</dbReference>
<evidence type="ECO:0000256" key="4">
    <source>
        <dbReference type="ARBA" id="ARBA00022777"/>
    </source>
</evidence>
<dbReference type="InterPro" id="IPR011009">
    <property type="entry name" value="Kinase-like_dom_sf"/>
</dbReference>
<evidence type="ECO:0000313" key="10">
    <source>
        <dbReference type="EMBL" id="KAA3486652.1"/>
    </source>
</evidence>
<keyword evidence="2" id="KW-0808">Transferase</keyword>
<keyword evidence="4 10" id="KW-0418">Kinase</keyword>
<dbReference type="PANTHER" id="PTHR47989:SF65">
    <property type="entry name" value="PROTEIN KINASE DOMAIN-CONTAINING PROTEIN"/>
    <property type="match status" value="1"/>
</dbReference>
<proteinExistence type="inferred from homology"/>
<feature type="binding site" evidence="6">
    <location>
        <position position="99"/>
    </location>
    <ligand>
        <name>ATP</name>
        <dbReference type="ChEBI" id="CHEBI:30616"/>
    </ligand>
</feature>